<dbReference type="PANTHER" id="PTHR33164:SF57">
    <property type="entry name" value="MARR-FAMILY TRANSCRIPTIONAL REGULATOR"/>
    <property type="match status" value="1"/>
</dbReference>
<organism evidence="2 3">
    <name type="scientific">Paludibacterium purpuratum</name>
    <dbReference type="NCBI Taxonomy" id="1144873"/>
    <lineage>
        <taxon>Bacteria</taxon>
        <taxon>Pseudomonadati</taxon>
        <taxon>Pseudomonadota</taxon>
        <taxon>Betaproteobacteria</taxon>
        <taxon>Neisseriales</taxon>
        <taxon>Chromobacteriaceae</taxon>
        <taxon>Paludibacterium</taxon>
    </lineage>
</organism>
<comment type="caution">
    <text evidence="2">The sequence shown here is derived from an EMBL/GenBank/DDBJ whole genome shotgun (WGS) entry which is preliminary data.</text>
</comment>
<dbReference type="GO" id="GO:0006950">
    <property type="term" value="P:response to stress"/>
    <property type="evidence" value="ECO:0007669"/>
    <property type="project" value="TreeGrafter"/>
</dbReference>
<dbReference type="InterPro" id="IPR036388">
    <property type="entry name" value="WH-like_DNA-bd_sf"/>
</dbReference>
<dbReference type="Proteomes" id="UP000295611">
    <property type="component" value="Unassembled WGS sequence"/>
</dbReference>
<accession>A0A4R7B182</accession>
<gene>
    <name evidence="2" type="ORF">DFP86_11124</name>
</gene>
<dbReference type="GO" id="GO:0003700">
    <property type="term" value="F:DNA-binding transcription factor activity"/>
    <property type="evidence" value="ECO:0007669"/>
    <property type="project" value="InterPro"/>
</dbReference>
<dbReference type="AlphaFoldDB" id="A0A4R7B182"/>
<keyword evidence="3" id="KW-1185">Reference proteome</keyword>
<evidence type="ECO:0000313" key="2">
    <source>
        <dbReference type="EMBL" id="TDR76441.1"/>
    </source>
</evidence>
<evidence type="ECO:0000313" key="3">
    <source>
        <dbReference type="Proteomes" id="UP000295611"/>
    </source>
</evidence>
<dbReference type="InterPro" id="IPR039422">
    <property type="entry name" value="MarR/SlyA-like"/>
</dbReference>
<dbReference type="SMART" id="SM00347">
    <property type="entry name" value="HTH_MARR"/>
    <property type="match status" value="1"/>
</dbReference>
<dbReference type="Pfam" id="PF12802">
    <property type="entry name" value="MarR_2"/>
    <property type="match status" value="1"/>
</dbReference>
<sequence length="148" mass="17084">MFFLKELPSREILQSYQTRFPAMNVDNVHDALHMLRQASLLMRQLDNYFAANDLSTLRYLILIVLEREDLPEGLMVSELAERVDVSRPVMTRTVQTLVDDGLLATRACDNDGRIKRVRLTVAGHDTLNRVLPGYYQLIDRFMASDTRL</sequence>
<dbReference type="PANTHER" id="PTHR33164">
    <property type="entry name" value="TRANSCRIPTIONAL REGULATOR, MARR FAMILY"/>
    <property type="match status" value="1"/>
</dbReference>
<dbReference type="PROSITE" id="PS50995">
    <property type="entry name" value="HTH_MARR_2"/>
    <property type="match status" value="1"/>
</dbReference>
<dbReference type="SUPFAM" id="SSF46785">
    <property type="entry name" value="Winged helix' DNA-binding domain"/>
    <property type="match status" value="1"/>
</dbReference>
<dbReference type="Gene3D" id="1.10.10.10">
    <property type="entry name" value="Winged helix-like DNA-binding domain superfamily/Winged helix DNA-binding domain"/>
    <property type="match status" value="1"/>
</dbReference>
<feature type="domain" description="HTH marR-type" evidence="1">
    <location>
        <begin position="28"/>
        <end position="148"/>
    </location>
</feature>
<dbReference type="CDD" id="cd00090">
    <property type="entry name" value="HTH_ARSR"/>
    <property type="match status" value="1"/>
</dbReference>
<reference evidence="2 3" key="1">
    <citation type="submission" date="2019-03" db="EMBL/GenBank/DDBJ databases">
        <title>Genomic Encyclopedia of Type Strains, Phase III (KMG-III): the genomes of soil and plant-associated and newly described type strains.</title>
        <authorList>
            <person name="Whitman W."/>
        </authorList>
    </citation>
    <scope>NUCLEOTIDE SEQUENCE [LARGE SCALE GENOMIC DNA]</scope>
    <source>
        <strain evidence="2 3">CECT 8976</strain>
    </source>
</reference>
<dbReference type="InterPro" id="IPR036390">
    <property type="entry name" value="WH_DNA-bd_sf"/>
</dbReference>
<name>A0A4R7B182_9NEIS</name>
<evidence type="ECO:0000259" key="1">
    <source>
        <dbReference type="PROSITE" id="PS50995"/>
    </source>
</evidence>
<dbReference type="EMBL" id="SNZP01000011">
    <property type="protein sequence ID" value="TDR76441.1"/>
    <property type="molecule type" value="Genomic_DNA"/>
</dbReference>
<dbReference type="InterPro" id="IPR000835">
    <property type="entry name" value="HTH_MarR-typ"/>
</dbReference>
<dbReference type="InterPro" id="IPR011991">
    <property type="entry name" value="ArsR-like_HTH"/>
</dbReference>
<protein>
    <submittedName>
        <fullName evidence="2">MarR family transcriptional regulator</fullName>
    </submittedName>
</protein>
<dbReference type="RefSeq" id="WP_133682116.1">
    <property type="nucleotide sequence ID" value="NZ_SNZP01000011.1"/>
</dbReference>
<dbReference type="OrthoDB" id="9787636at2"/>
<proteinExistence type="predicted"/>